<dbReference type="PROSITE" id="PS50109">
    <property type="entry name" value="HIS_KIN"/>
    <property type="match status" value="1"/>
</dbReference>
<dbReference type="PRINTS" id="PR00344">
    <property type="entry name" value="BCTRLSENSOR"/>
</dbReference>
<keyword evidence="10 12" id="KW-0472">Membrane</keyword>
<feature type="compositionally biased region" description="Basic and acidic residues" evidence="11">
    <location>
        <begin position="136"/>
        <end position="161"/>
    </location>
</feature>
<feature type="domain" description="Histidine kinase" evidence="13">
    <location>
        <begin position="312"/>
        <end position="519"/>
    </location>
</feature>
<dbReference type="Pfam" id="PF02518">
    <property type="entry name" value="HATPase_c"/>
    <property type="match status" value="1"/>
</dbReference>
<evidence type="ECO:0000256" key="9">
    <source>
        <dbReference type="ARBA" id="ARBA00023012"/>
    </source>
</evidence>
<dbReference type="Gene3D" id="1.10.287.130">
    <property type="match status" value="1"/>
</dbReference>
<comment type="catalytic activity">
    <reaction evidence="1">
        <text>ATP + protein L-histidine = ADP + protein N-phospho-L-histidine.</text>
        <dbReference type="EC" id="2.7.13.3"/>
    </reaction>
</comment>
<dbReference type="InterPro" id="IPR004358">
    <property type="entry name" value="Sig_transdc_His_kin-like_C"/>
</dbReference>
<dbReference type="InterPro" id="IPR003661">
    <property type="entry name" value="HisK_dim/P_dom"/>
</dbReference>
<keyword evidence="16" id="KW-1185">Reference proteome</keyword>
<dbReference type="Proteomes" id="UP000199155">
    <property type="component" value="Unassembled WGS sequence"/>
</dbReference>
<keyword evidence="6 12" id="KW-0812">Transmembrane</keyword>
<sequence length="519" mass="55173">MSSARDAGQERGGAPSRGNGPAHDREATGHGRGSAHDQGPSRGRGSAPAHALGARWRRRRPLRTRLALAATAAVALVAVGICTAAFFVIRFKLYQQLDQNLAQSANLIAQQHQRESIGVYTGECRYLGAPACVQRVPEDPAKDPSKPYAEKGPEGDARPDDPYVLPVSGTTRQVASGQHPAYYTNFTLDGHPARMYTTPSTDGTALQVALRADIADRGVRQAATLLALVGGAGVLLAGAAGYWVSRTGLAPVTRLTATAERIAATRDARHRIELPPGRAGREDEVTRLAATFNTMLGELEQSVTAQRRLVADASHELRTPLTALRTNAELLARADRLTPAQRDRAAQALGRQLREVTGLVNDLIELARDEEPLPLLEEVRLAALVGHAVEAARTHWPAVSFTWDVDEPAAALTLPGVPSRLSRLVTNLLDNAAKFSPPGGPVEVTLTERTLTVRDHGPGIDPADLPHVFDRFYRAESARALPGSGLGLAMARQIARAHGAELTAGRAPGGGALFTLALP</sequence>
<evidence type="ECO:0000256" key="7">
    <source>
        <dbReference type="ARBA" id="ARBA00022777"/>
    </source>
</evidence>
<dbReference type="CDD" id="cd00075">
    <property type="entry name" value="HATPase"/>
    <property type="match status" value="1"/>
</dbReference>
<dbReference type="PROSITE" id="PS50885">
    <property type="entry name" value="HAMP"/>
    <property type="match status" value="1"/>
</dbReference>
<dbReference type="InterPro" id="IPR036097">
    <property type="entry name" value="HisK_dim/P_sf"/>
</dbReference>
<feature type="region of interest" description="Disordered" evidence="11">
    <location>
        <begin position="1"/>
        <end position="56"/>
    </location>
</feature>
<keyword evidence="7 15" id="KW-0418">Kinase</keyword>
<dbReference type="SUPFAM" id="SSF47384">
    <property type="entry name" value="Homodimeric domain of signal transducing histidine kinase"/>
    <property type="match status" value="1"/>
</dbReference>
<comment type="subcellular location">
    <subcellularLocation>
        <location evidence="2">Cell membrane</location>
    </subcellularLocation>
</comment>
<reference evidence="15 16" key="1">
    <citation type="submission" date="2016-10" db="EMBL/GenBank/DDBJ databases">
        <authorList>
            <person name="de Groot N.N."/>
        </authorList>
    </citation>
    <scope>NUCLEOTIDE SEQUENCE [LARGE SCALE GENOMIC DNA]</scope>
    <source>
        <strain evidence="15 16">CGMCC 4.5727</strain>
    </source>
</reference>
<keyword evidence="4" id="KW-0597">Phosphoprotein</keyword>
<dbReference type="SMART" id="SM00388">
    <property type="entry name" value="HisKA"/>
    <property type="match status" value="1"/>
</dbReference>
<feature type="region of interest" description="Disordered" evidence="11">
    <location>
        <begin position="135"/>
        <end position="162"/>
    </location>
</feature>
<feature type="domain" description="HAMP" evidence="14">
    <location>
        <begin position="246"/>
        <end position="304"/>
    </location>
</feature>
<dbReference type="GO" id="GO:0005886">
    <property type="term" value="C:plasma membrane"/>
    <property type="evidence" value="ECO:0007669"/>
    <property type="project" value="UniProtKB-SubCell"/>
</dbReference>
<organism evidence="15 16">
    <name type="scientific">Streptomyces indicus</name>
    <dbReference type="NCBI Taxonomy" id="417292"/>
    <lineage>
        <taxon>Bacteria</taxon>
        <taxon>Bacillati</taxon>
        <taxon>Actinomycetota</taxon>
        <taxon>Actinomycetes</taxon>
        <taxon>Kitasatosporales</taxon>
        <taxon>Streptomycetaceae</taxon>
        <taxon>Streptomyces</taxon>
    </lineage>
</organism>
<dbReference type="PANTHER" id="PTHR45436:SF5">
    <property type="entry name" value="SENSOR HISTIDINE KINASE TRCS"/>
    <property type="match status" value="1"/>
</dbReference>
<evidence type="ECO:0000256" key="1">
    <source>
        <dbReference type="ARBA" id="ARBA00000085"/>
    </source>
</evidence>
<dbReference type="Pfam" id="PF00512">
    <property type="entry name" value="HisKA"/>
    <property type="match status" value="1"/>
</dbReference>
<dbReference type="EMBL" id="FNFF01000002">
    <property type="protein sequence ID" value="SDJ76176.1"/>
    <property type="molecule type" value="Genomic_DNA"/>
</dbReference>
<keyword evidence="8 12" id="KW-1133">Transmembrane helix</keyword>
<accession>A0A1G8WDH6</accession>
<dbReference type="SMART" id="SM00304">
    <property type="entry name" value="HAMP"/>
    <property type="match status" value="1"/>
</dbReference>
<dbReference type="STRING" id="417292.SAMN05421806_102390"/>
<evidence type="ECO:0000256" key="2">
    <source>
        <dbReference type="ARBA" id="ARBA00004236"/>
    </source>
</evidence>
<evidence type="ECO:0000256" key="4">
    <source>
        <dbReference type="ARBA" id="ARBA00022553"/>
    </source>
</evidence>
<dbReference type="GO" id="GO:0000155">
    <property type="term" value="F:phosphorelay sensor kinase activity"/>
    <property type="evidence" value="ECO:0007669"/>
    <property type="project" value="InterPro"/>
</dbReference>
<dbReference type="Gene3D" id="3.30.565.10">
    <property type="entry name" value="Histidine kinase-like ATPase, C-terminal domain"/>
    <property type="match status" value="1"/>
</dbReference>
<evidence type="ECO:0000256" key="8">
    <source>
        <dbReference type="ARBA" id="ARBA00022989"/>
    </source>
</evidence>
<evidence type="ECO:0000259" key="13">
    <source>
        <dbReference type="PROSITE" id="PS50109"/>
    </source>
</evidence>
<dbReference type="InterPro" id="IPR050428">
    <property type="entry name" value="TCS_sensor_his_kinase"/>
</dbReference>
<gene>
    <name evidence="15" type="ORF">SAMN05421806_102390</name>
</gene>
<evidence type="ECO:0000313" key="15">
    <source>
        <dbReference type="EMBL" id="SDJ76176.1"/>
    </source>
</evidence>
<keyword evidence="5" id="KW-0808">Transferase</keyword>
<feature type="transmembrane region" description="Helical" evidence="12">
    <location>
        <begin position="225"/>
        <end position="244"/>
    </location>
</feature>
<dbReference type="SUPFAM" id="SSF55874">
    <property type="entry name" value="ATPase domain of HSP90 chaperone/DNA topoisomerase II/histidine kinase"/>
    <property type="match status" value="1"/>
</dbReference>
<evidence type="ECO:0000256" key="6">
    <source>
        <dbReference type="ARBA" id="ARBA00022692"/>
    </source>
</evidence>
<evidence type="ECO:0000256" key="12">
    <source>
        <dbReference type="SAM" id="Phobius"/>
    </source>
</evidence>
<evidence type="ECO:0000313" key="16">
    <source>
        <dbReference type="Proteomes" id="UP000199155"/>
    </source>
</evidence>
<dbReference type="InterPro" id="IPR005467">
    <property type="entry name" value="His_kinase_dom"/>
</dbReference>
<keyword evidence="9" id="KW-0902">Two-component regulatory system</keyword>
<dbReference type="CDD" id="cd06225">
    <property type="entry name" value="HAMP"/>
    <property type="match status" value="1"/>
</dbReference>
<protein>
    <recommendedName>
        <fullName evidence="3">histidine kinase</fullName>
        <ecNumber evidence="3">2.7.13.3</ecNumber>
    </recommendedName>
</protein>
<evidence type="ECO:0000259" key="14">
    <source>
        <dbReference type="PROSITE" id="PS50885"/>
    </source>
</evidence>
<feature type="transmembrane region" description="Helical" evidence="12">
    <location>
        <begin position="66"/>
        <end position="89"/>
    </location>
</feature>
<evidence type="ECO:0000256" key="3">
    <source>
        <dbReference type="ARBA" id="ARBA00012438"/>
    </source>
</evidence>
<evidence type="ECO:0000256" key="5">
    <source>
        <dbReference type="ARBA" id="ARBA00022679"/>
    </source>
</evidence>
<dbReference type="PANTHER" id="PTHR45436">
    <property type="entry name" value="SENSOR HISTIDINE KINASE YKOH"/>
    <property type="match status" value="1"/>
</dbReference>
<evidence type="ECO:0000256" key="11">
    <source>
        <dbReference type="SAM" id="MobiDB-lite"/>
    </source>
</evidence>
<evidence type="ECO:0000256" key="10">
    <source>
        <dbReference type="ARBA" id="ARBA00023136"/>
    </source>
</evidence>
<name>A0A1G8WDH6_9ACTN</name>
<dbReference type="EC" id="2.7.13.3" evidence="3"/>
<proteinExistence type="predicted"/>
<dbReference type="SMART" id="SM00387">
    <property type="entry name" value="HATPase_c"/>
    <property type="match status" value="1"/>
</dbReference>
<dbReference type="InterPro" id="IPR003660">
    <property type="entry name" value="HAMP_dom"/>
</dbReference>
<dbReference type="InterPro" id="IPR036890">
    <property type="entry name" value="HATPase_C_sf"/>
</dbReference>
<dbReference type="AlphaFoldDB" id="A0A1G8WDH6"/>
<dbReference type="Gene3D" id="6.10.340.10">
    <property type="match status" value="1"/>
</dbReference>
<dbReference type="InterPro" id="IPR003594">
    <property type="entry name" value="HATPase_dom"/>
</dbReference>
<dbReference type="CDD" id="cd00082">
    <property type="entry name" value="HisKA"/>
    <property type="match status" value="1"/>
</dbReference>
<dbReference type="Pfam" id="PF00672">
    <property type="entry name" value="HAMP"/>
    <property type="match status" value="1"/>
</dbReference>